<keyword evidence="4 7" id="KW-0378">Hydrolase</keyword>
<dbReference type="CDD" id="cd06455">
    <property type="entry name" value="M3A_TOP"/>
    <property type="match status" value="1"/>
</dbReference>
<keyword evidence="5 7" id="KW-0862">Zinc</keyword>
<dbReference type="PANTHER" id="PTHR11804">
    <property type="entry name" value="PROTEASE M3 THIMET OLIGOPEPTIDASE-RELATED"/>
    <property type="match status" value="1"/>
</dbReference>
<evidence type="ECO:0000256" key="8">
    <source>
        <dbReference type="SAM" id="Coils"/>
    </source>
</evidence>
<keyword evidence="6 7" id="KW-0482">Metalloprotease</keyword>
<comment type="cofactor">
    <cofactor evidence="7">
        <name>Zn(2+)</name>
        <dbReference type="ChEBI" id="CHEBI:29105"/>
    </cofactor>
    <text evidence="7">Binds 1 zinc ion.</text>
</comment>
<dbReference type="InterPro" id="IPR045090">
    <property type="entry name" value="Pept_M3A_M3B"/>
</dbReference>
<evidence type="ECO:0000313" key="10">
    <source>
        <dbReference type="EMBL" id="MFD1250401.1"/>
    </source>
</evidence>
<proteinExistence type="inferred from homology"/>
<protein>
    <submittedName>
        <fullName evidence="10">M3 family metallopeptidase</fullName>
        <ecNumber evidence="10">3.4.24.-</ecNumber>
    </submittedName>
</protein>
<feature type="coiled-coil region" evidence="8">
    <location>
        <begin position="139"/>
        <end position="166"/>
    </location>
</feature>
<evidence type="ECO:0000256" key="3">
    <source>
        <dbReference type="ARBA" id="ARBA00022723"/>
    </source>
</evidence>
<evidence type="ECO:0000256" key="6">
    <source>
        <dbReference type="ARBA" id="ARBA00023049"/>
    </source>
</evidence>
<dbReference type="RefSeq" id="WP_367919127.1">
    <property type="nucleotide sequence ID" value="NZ_BAABAC010000018.1"/>
</dbReference>
<dbReference type="GO" id="GO:0016787">
    <property type="term" value="F:hydrolase activity"/>
    <property type="evidence" value="ECO:0007669"/>
    <property type="project" value="UniProtKB-KW"/>
</dbReference>
<dbReference type="Gene3D" id="3.40.390.10">
    <property type="entry name" value="Collagenase (Catalytic Domain)"/>
    <property type="match status" value="1"/>
</dbReference>
<comment type="similarity">
    <text evidence="1 7">Belongs to the peptidase M3 family.</text>
</comment>
<evidence type="ECO:0000313" key="11">
    <source>
        <dbReference type="Proteomes" id="UP001597229"/>
    </source>
</evidence>
<feature type="domain" description="Peptidase M3A/M3B catalytic" evidence="9">
    <location>
        <begin position="213"/>
        <end position="636"/>
    </location>
</feature>
<dbReference type="EC" id="3.4.24.-" evidence="10"/>
<dbReference type="PANTHER" id="PTHR11804:SF84">
    <property type="entry name" value="SACCHAROLYSIN"/>
    <property type="match status" value="1"/>
</dbReference>
<dbReference type="InterPro" id="IPR024079">
    <property type="entry name" value="MetalloPept_cat_dom_sf"/>
</dbReference>
<keyword evidence="11" id="KW-1185">Reference proteome</keyword>
<keyword evidence="3 7" id="KW-0479">Metal-binding</keyword>
<dbReference type="Proteomes" id="UP001597229">
    <property type="component" value="Unassembled WGS sequence"/>
</dbReference>
<dbReference type="Gene3D" id="1.10.1370.10">
    <property type="entry name" value="Neurolysin, domain 3"/>
    <property type="match status" value="1"/>
</dbReference>
<organism evidence="10 11">
    <name type="scientific">Nocardioides ginsengisoli</name>
    <dbReference type="NCBI Taxonomy" id="363868"/>
    <lineage>
        <taxon>Bacteria</taxon>
        <taxon>Bacillati</taxon>
        <taxon>Actinomycetota</taxon>
        <taxon>Actinomycetes</taxon>
        <taxon>Propionibacteriales</taxon>
        <taxon>Nocardioidaceae</taxon>
        <taxon>Nocardioides</taxon>
    </lineage>
</organism>
<reference evidence="11" key="1">
    <citation type="journal article" date="2019" name="Int. J. Syst. Evol. Microbiol.">
        <title>The Global Catalogue of Microorganisms (GCM) 10K type strain sequencing project: providing services to taxonomists for standard genome sequencing and annotation.</title>
        <authorList>
            <consortium name="The Broad Institute Genomics Platform"/>
            <consortium name="The Broad Institute Genome Sequencing Center for Infectious Disease"/>
            <person name="Wu L."/>
            <person name="Ma J."/>
        </authorList>
    </citation>
    <scope>NUCLEOTIDE SEQUENCE [LARGE SCALE GENOMIC DNA]</scope>
    <source>
        <strain evidence="11">CCUG 52478</strain>
    </source>
</reference>
<accession>A0ABW3W504</accession>
<evidence type="ECO:0000256" key="1">
    <source>
        <dbReference type="ARBA" id="ARBA00006040"/>
    </source>
</evidence>
<dbReference type="EMBL" id="JBHTLX010000024">
    <property type="protein sequence ID" value="MFD1250401.1"/>
    <property type="molecule type" value="Genomic_DNA"/>
</dbReference>
<evidence type="ECO:0000256" key="7">
    <source>
        <dbReference type="RuleBase" id="RU003435"/>
    </source>
</evidence>
<keyword evidence="8" id="KW-0175">Coiled coil</keyword>
<dbReference type="Pfam" id="PF01432">
    <property type="entry name" value="Peptidase_M3"/>
    <property type="match status" value="1"/>
</dbReference>
<sequence length="643" mass="72091">MTLDALALPTSSDAWPAWLRDRTATELARATALVDGLRANPPADPLETLRQWDRAAGHLGNVAAAGSLFGNVHPSEEVRDLADAAEQEAQRIATAWGLDRALYDVFAAIDDDAVAGDPLAVRLLAKVRDDFRRSGVDKDEDTRARIAQVRERITELDQEFSRVIRDDVRTIRVTPEQLAGMPDDWMAAHPVDDEGMVTVTTDYPDSVPVRMFARDQDVRRDITIAFLERGWPATEQLLVELFALRHELAVTVGYADWPSYDADVKMIGEGPAIPAFIDRISAAAEEPMRRDLDQLLARYRRDFPDATEVPGYDYNHYAELVRVEDYDVDAQRVRTYFDFAKVRQGLLDVTGRLFDLRYQSVDAPVWHEEVTAYDVLRGDERLGRIYLDLHPRDGKYKHAAQFTLTDGVAGEQAPEGVLVCNFSRGLMEHDHVVTLFHEFGHLLHHVLAGHGDWFRFAGVATEWDFVEAPSQMLEEWAWHADVLRTFATDAAGAPIPAELVAAMRAADDYGKGIYARTQMFYAAMSYWFHADRGAADVPALTDRMIELQGRYAALPYLPGTHMFASFGHLGGYSSAYYTYMWSLVIAKDMFSAFDETDVFAPAVAHRYRDRILVPGGSADAADLVADFLGRPFSFDAYGAWLAR</sequence>
<dbReference type="InterPro" id="IPR024077">
    <property type="entry name" value="Neurolysin/TOP_dom2"/>
</dbReference>
<dbReference type="InterPro" id="IPR001567">
    <property type="entry name" value="Pept_M3A_M3B_dom"/>
</dbReference>
<keyword evidence="2 7" id="KW-0645">Protease</keyword>
<comment type="caution">
    <text evidence="10">The sequence shown here is derived from an EMBL/GenBank/DDBJ whole genome shotgun (WGS) entry which is preliminary data.</text>
</comment>
<evidence type="ECO:0000256" key="2">
    <source>
        <dbReference type="ARBA" id="ARBA00022670"/>
    </source>
</evidence>
<evidence type="ECO:0000256" key="5">
    <source>
        <dbReference type="ARBA" id="ARBA00022833"/>
    </source>
</evidence>
<name>A0ABW3W504_9ACTN</name>
<evidence type="ECO:0000256" key="4">
    <source>
        <dbReference type="ARBA" id="ARBA00022801"/>
    </source>
</evidence>
<evidence type="ECO:0000259" key="9">
    <source>
        <dbReference type="Pfam" id="PF01432"/>
    </source>
</evidence>
<gene>
    <name evidence="10" type="ORF">ACFQ3F_21595</name>
</gene>
<dbReference type="SUPFAM" id="SSF55486">
    <property type="entry name" value="Metalloproteases ('zincins'), catalytic domain"/>
    <property type="match status" value="1"/>
</dbReference>